<protein>
    <submittedName>
        <fullName evidence="1">Uncharacterized protein</fullName>
    </submittedName>
</protein>
<dbReference type="AlphaFoldDB" id="A0A1Q8YD75"/>
<evidence type="ECO:0000313" key="2">
    <source>
        <dbReference type="Proteomes" id="UP000185911"/>
    </source>
</evidence>
<dbReference type="RefSeq" id="WP_075586530.1">
    <property type="nucleotide sequence ID" value="NZ_MSYM01000013.1"/>
</dbReference>
<gene>
    <name evidence="1" type="ORF">BLL52_2223</name>
</gene>
<dbReference type="Proteomes" id="UP000185911">
    <property type="component" value="Unassembled WGS sequence"/>
</dbReference>
<organism evidence="1 2">
    <name type="scientific">Rhodoferax antarcticus ANT.BR</name>
    <dbReference type="NCBI Taxonomy" id="1111071"/>
    <lineage>
        <taxon>Bacteria</taxon>
        <taxon>Pseudomonadati</taxon>
        <taxon>Pseudomonadota</taxon>
        <taxon>Betaproteobacteria</taxon>
        <taxon>Burkholderiales</taxon>
        <taxon>Comamonadaceae</taxon>
        <taxon>Rhodoferax</taxon>
    </lineage>
</organism>
<name>A0A1Q8YD75_9BURK</name>
<proteinExistence type="predicted"/>
<dbReference type="EMBL" id="MSYM01000013">
    <property type="protein sequence ID" value="OLP05994.1"/>
    <property type="molecule type" value="Genomic_DNA"/>
</dbReference>
<keyword evidence="2" id="KW-1185">Reference proteome</keyword>
<reference evidence="1 2" key="1">
    <citation type="submission" date="2017-01" db="EMBL/GenBank/DDBJ databases">
        <title>Genome sequence of Rhodoferax antarcticus ANT.BR, a psychrophilic purple nonsulfur bacterium from an Antarctic microbial mat.</title>
        <authorList>
            <person name="Baker J."/>
            <person name="Riester C."/>
            <person name="Skinner B."/>
            <person name="Newell A."/>
            <person name="Swingley W."/>
            <person name="Madigan M."/>
            <person name="Jung D."/>
            <person name="Asao M."/>
            <person name="Chen M."/>
            <person name="Loughlin P."/>
            <person name="Pan H."/>
            <person name="Lin S."/>
            <person name="Li N."/>
            <person name="Shaw J."/>
            <person name="Prado M."/>
            <person name="Sherman C."/>
            <person name="Li X."/>
            <person name="Tang J."/>
            <person name="Blankenship R."/>
            <person name="Zhao T."/>
            <person name="Touchman J."/>
            <person name="Sattley M."/>
        </authorList>
    </citation>
    <scope>NUCLEOTIDE SEQUENCE [LARGE SCALE GENOMIC DNA]</scope>
    <source>
        <strain evidence="1 2">ANT.BR</strain>
    </source>
</reference>
<sequence>MNPNPDLQLLEAAHPHIAKAIKLLWGHHQVHTYIARLFDDSRDNQRKGFSPEVMAALLNIQELHEKPADYEPTTWGDSRQFFR</sequence>
<accession>A0A1Q8YD75</accession>
<comment type="caution">
    <text evidence="1">The sequence shown here is derived from an EMBL/GenBank/DDBJ whole genome shotgun (WGS) entry which is preliminary data.</text>
</comment>
<evidence type="ECO:0000313" key="1">
    <source>
        <dbReference type="EMBL" id="OLP05994.1"/>
    </source>
</evidence>